<gene>
    <name evidence="2" type="ORF">FCK90_03700</name>
</gene>
<dbReference type="AlphaFoldDB" id="A0A5J5KZC2"/>
<evidence type="ECO:0000313" key="3">
    <source>
        <dbReference type="Proteomes" id="UP000325957"/>
    </source>
</evidence>
<dbReference type="OrthoDB" id="9801217at2"/>
<dbReference type="Pfam" id="PF12146">
    <property type="entry name" value="Hydrolase_4"/>
    <property type="match status" value="1"/>
</dbReference>
<keyword evidence="3" id="KW-1185">Reference proteome</keyword>
<dbReference type="SUPFAM" id="SSF53474">
    <property type="entry name" value="alpha/beta-Hydrolases"/>
    <property type="match status" value="1"/>
</dbReference>
<dbReference type="EMBL" id="SZWF01000003">
    <property type="protein sequence ID" value="KAA9395024.1"/>
    <property type="molecule type" value="Genomic_DNA"/>
</dbReference>
<name>A0A5J5KZC2_9MICC</name>
<evidence type="ECO:0000259" key="1">
    <source>
        <dbReference type="Pfam" id="PF12146"/>
    </source>
</evidence>
<dbReference type="InterPro" id="IPR029058">
    <property type="entry name" value="AB_hydrolase_fold"/>
</dbReference>
<protein>
    <submittedName>
        <fullName evidence="2">Alpha/beta hydrolase</fullName>
    </submittedName>
</protein>
<dbReference type="GO" id="GO:0016787">
    <property type="term" value="F:hydrolase activity"/>
    <property type="evidence" value="ECO:0007669"/>
    <property type="project" value="UniProtKB-KW"/>
</dbReference>
<keyword evidence="2" id="KW-0378">Hydrolase</keyword>
<dbReference type="Proteomes" id="UP000325957">
    <property type="component" value="Unassembled WGS sequence"/>
</dbReference>
<accession>A0A5J5KZC2</accession>
<feature type="domain" description="Serine aminopeptidase S33" evidence="1">
    <location>
        <begin position="68"/>
        <end position="266"/>
    </location>
</feature>
<sequence length="355" mass="39174">MGQVFHAGPVKTVQKGAQEDGDMVSGIVSWGPDVLGPSFSASSFAVAGRGEHTSATLVRYEPGRGPATRGTVLYVHGWSDYFANPELARTVTAAGFRFYALDLHGYGRNLTDEVLASGHIPGLATDLREYWPDFQAAREVMMADGAAVDPRHLVVLAHSTGSLTMSLLLMEHPGQVAGLGLATPWIAPHGFPWIDRLVLAAAGLLPERFHDRRLPVRANTHYHRTLSSTRDGVWEVDPRWRPERSFPITPSLLTSTAQARERLLDLHADGRDVGAPVLVQTSKRSLLLPWWDERKHARDSVLDVKAIRRRSTVLHPAPKVISYDGAIHDVHRSATPIREQAFRDLQQWLGELDLG</sequence>
<proteinExistence type="predicted"/>
<reference evidence="2 3" key="1">
    <citation type="submission" date="2019-05" db="EMBL/GenBank/DDBJ databases">
        <title>Kocuria coralli sp. nov., a novel actinobacterium isolated from coral reef seawater.</title>
        <authorList>
            <person name="Li J."/>
        </authorList>
    </citation>
    <scope>NUCLEOTIDE SEQUENCE [LARGE SCALE GENOMIC DNA]</scope>
    <source>
        <strain evidence="2 3">SCSIO 13007</strain>
    </source>
</reference>
<organism evidence="2 3">
    <name type="scientific">Kocuria coralli</name>
    <dbReference type="NCBI Taxonomy" id="1461025"/>
    <lineage>
        <taxon>Bacteria</taxon>
        <taxon>Bacillati</taxon>
        <taxon>Actinomycetota</taxon>
        <taxon>Actinomycetes</taxon>
        <taxon>Micrococcales</taxon>
        <taxon>Micrococcaceae</taxon>
        <taxon>Kocuria</taxon>
    </lineage>
</organism>
<dbReference type="Gene3D" id="3.40.50.1820">
    <property type="entry name" value="alpha/beta hydrolase"/>
    <property type="match status" value="1"/>
</dbReference>
<evidence type="ECO:0000313" key="2">
    <source>
        <dbReference type="EMBL" id="KAA9395024.1"/>
    </source>
</evidence>
<comment type="caution">
    <text evidence="2">The sequence shown here is derived from an EMBL/GenBank/DDBJ whole genome shotgun (WGS) entry which is preliminary data.</text>
</comment>
<dbReference type="InterPro" id="IPR022742">
    <property type="entry name" value="Hydrolase_4"/>
</dbReference>